<protein>
    <submittedName>
        <fullName evidence="1">Cyclase family protein</fullName>
        <ecNumber evidence="1">3.5.-.-</ecNumber>
    </submittedName>
</protein>
<dbReference type="Proteomes" id="UP001597012">
    <property type="component" value="Unassembled WGS sequence"/>
</dbReference>
<accession>A0ABW3B024</accession>
<keyword evidence="1" id="KW-0378">Hydrolase</keyword>
<dbReference type="RefSeq" id="WP_379932405.1">
    <property type="nucleotide sequence ID" value="NZ_JBHTHY010000003.1"/>
</dbReference>
<dbReference type="EC" id="3.5.-.-" evidence="1"/>
<proteinExistence type="predicted"/>
<dbReference type="PANTHER" id="PTHR31118">
    <property type="entry name" value="CYCLASE-LIKE PROTEIN 2"/>
    <property type="match status" value="1"/>
</dbReference>
<dbReference type="SUPFAM" id="SSF102198">
    <property type="entry name" value="Putative cyclase"/>
    <property type="match status" value="1"/>
</dbReference>
<name>A0ABW3B024_9FLAO</name>
<dbReference type="Pfam" id="PF04199">
    <property type="entry name" value="Cyclase"/>
    <property type="match status" value="1"/>
</dbReference>
<reference evidence="2" key="1">
    <citation type="journal article" date="2019" name="Int. J. Syst. Evol. Microbiol.">
        <title>The Global Catalogue of Microorganisms (GCM) 10K type strain sequencing project: providing services to taxonomists for standard genome sequencing and annotation.</title>
        <authorList>
            <consortium name="The Broad Institute Genomics Platform"/>
            <consortium name="The Broad Institute Genome Sequencing Center for Infectious Disease"/>
            <person name="Wu L."/>
            <person name="Ma J."/>
        </authorList>
    </citation>
    <scope>NUCLEOTIDE SEQUENCE [LARGE SCALE GENOMIC DNA]</scope>
    <source>
        <strain evidence="2">CCUG 61948</strain>
    </source>
</reference>
<evidence type="ECO:0000313" key="2">
    <source>
        <dbReference type="Proteomes" id="UP001597012"/>
    </source>
</evidence>
<dbReference type="GO" id="GO:0016787">
    <property type="term" value="F:hydrolase activity"/>
    <property type="evidence" value="ECO:0007669"/>
    <property type="project" value="UniProtKB-KW"/>
</dbReference>
<dbReference type="InterPro" id="IPR037175">
    <property type="entry name" value="KFase_sf"/>
</dbReference>
<comment type="caution">
    <text evidence="1">The sequence shown here is derived from an EMBL/GenBank/DDBJ whole genome shotgun (WGS) entry which is preliminary data.</text>
</comment>
<dbReference type="EMBL" id="JBHTHY010000003">
    <property type="protein sequence ID" value="MFD0796553.1"/>
    <property type="molecule type" value="Genomic_DNA"/>
</dbReference>
<dbReference type="PANTHER" id="PTHR31118:SF32">
    <property type="entry name" value="KYNURENINE FORMAMIDASE"/>
    <property type="match status" value="1"/>
</dbReference>
<dbReference type="InterPro" id="IPR007325">
    <property type="entry name" value="KFase/CYL"/>
</dbReference>
<evidence type="ECO:0000313" key="1">
    <source>
        <dbReference type="EMBL" id="MFD0796553.1"/>
    </source>
</evidence>
<organism evidence="1 2">
    <name type="scientific">Maribacter chungangensis</name>
    <dbReference type="NCBI Taxonomy" id="1069117"/>
    <lineage>
        <taxon>Bacteria</taxon>
        <taxon>Pseudomonadati</taxon>
        <taxon>Bacteroidota</taxon>
        <taxon>Flavobacteriia</taxon>
        <taxon>Flavobacteriales</taxon>
        <taxon>Flavobacteriaceae</taxon>
        <taxon>Maribacter</taxon>
    </lineage>
</organism>
<keyword evidence="2" id="KW-1185">Reference proteome</keyword>
<sequence>MLPAKNKRIIDLTHSLSNSMEGVDILPAKTIAKDGWNATTLQLYSHVGTHMDAPLHFNVTDRTIDTIPPERLITKAWVVQVKDVHPSCLITISDMEPIADKIQKGDSVLLHTGWSKKLHTTAYRDELPRISEALAHWLGEKQVGLLGVEPPSVADVNNLEEVTKIHTILMKNDIIIVEGLTNLDQLTKDQVTLISLPLKVENGDGAPARILAIE</sequence>
<dbReference type="Gene3D" id="3.50.30.50">
    <property type="entry name" value="Putative cyclase"/>
    <property type="match status" value="1"/>
</dbReference>
<gene>
    <name evidence="1" type="ORF">ACFQZJ_03710</name>
</gene>